<dbReference type="InterPro" id="IPR007197">
    <property type="entry name" value="rSAM"/>
</dbReference>
<keyword evidence="5" id="KW-0408">Iron</keyword>
<dbReference type="Proteomes" id="UP000198304">
    <property type="component" value="Unassembled WGS sequence"/>
</dbReference>
<dbReference type="GO" id="GO:0051539">
    <property type="term" value="F:4 iron, 4 sulfur cluster binding"/>
    <property type="evidence" value="ECO:0007669"/>
    <property type="project" value="UniProtKB-KW"/>
</dbReference>
<dbReference type="InterPro" id="IPR013785">
    <property type="entry name" value="Aldolase_TIM"/>
</dbReference>
<gene>
    <name evidence="8" type="ORF">SAMN05446037_100446</name>
</gene>
<keyword evidence="4" id="KW-0479">Metal-binding</keyword>
<dbReference type="GO" id="GO:0003824">
    <property type="term" value="F:catalytic activity"/>
    <property type="evidence" value="ECO:0007669"/>
    <property type="project" value="InterPro"/>
</dbReference>
<evidence type="ECO:0000313" key="9">
    <source>
        <dbReference type="Proteomes" id="UP000198304"/>
    </source>
</evidence>
<accession>A0A239BRB0</accession>
<dbReference type="InterPro" id="IPR034428">
    <property type="entry name" value="ThiH/NoCL/HydG-like"/>
</dbReference>
<dbReference type="SFLD" id="SFLDG01081">
    <property type="entry name" value="cleavage_of_the_Ca-Cb_bond_in"/>
    <property type="match status" value="1"/>
</dbReference>
<dbReference type="PANTHER" id="PTHR43583">
    <property type="entry name" value="2-IMINOACETATE SYNTHASE"/>
    <property type="match status" value="1"/>
</dbReference>
<evidence type="ECO:0000256" key="3">
    <source>
        <dbReference type="ARBA" id="ARBA00022691"/>
    </source>
</evidence>
<keyword evidence="2" id="KW-0004">4Fe-4S</keyword>
<dbReference type="NCBIfam" id="TIGR03955">
    <property type="entry name" value="rSAM_HydG"/>
    <property type="match status" value="1"/>
</dbReference>
<reference evidence="9" key="1">
    <citation type="submission" date="2017-06" db="EMBL/GenBank/DDBJ databases">
        <authorList>
            <person name="Varghese N."/>
            <person name="Submissions S."/>
        </authorList>
    </citation>
    <scope>NUCLEOTIDE SEQUENCE [LARGE SCALE GENOMIC DNA]</scope>
    <source>
        <strain evidence="9">SCA</strain>
    </source>
</reference>
<organism evidence="8 9">
    <name type="scientific">Anaerovirgula multivorans</name>
    <dbReference type="NCBI Taxonomy" id="312168"/>
    <lineage>
        <taxon>Bacteria</taxon>
        <taxon>Bacillati</taxon>
        <taxon>Bacillota</taxon>
        <taxon>Clostridia</taxon>
        <taxon>Peptostreptococcales</taxon>
        <taxon>Natronincolaceae</taxon>
        <taxon>Anaerovirgula</taxon>
    </lineage>
</organism>
<dbReference type="InterPro" id="IPR058240">
    <property type="entry name" value="rSAM_sf"/>
</dbReference>
<dbReference type="SFLD" id="SFLDG01060">
    <property type="entry name" value="BATS_domain_containing"/>
    <property type="match status" value="1"/>
</dbReference>
<dbReference type="SUPFAM" id="SSF102114">
    <property type="entry name" value="Radical SAM enzymes"/>
    <property type="match status" value="1"/>
</dbReference>
<dbReference type="PANTHER" id="PTHR43583:SF2">
    <property type="entry name" value="THIAZOLE BIOSYNTHESIS PROTEIN"/>
    <property type="match status" value="1"/>
</dbReference>
<evidence type="ECO:0000256" key="1">
    <source>
        <dbReference type="ARBA" id="ARBA00001966"/>
    </source>
</evidence>
<evidence type="ECO:0000256" key="6">
    <source>
        <dbReference type="ARBA" id="ARBA00023014"/>
    </source>
</evidence>
<dbReference type="SFLD" id="SFLDS00029">
    <property type="entry name" value="Radical_SAM"/>
    <property type="match status" value="1"/>
</dbReference>
<dbReference type="GO" id="GO:0046872">
    <property type="term" value="F:metal ion binding"/>
    <property type="evidence" value="ECO:0007669"/>
    <property type="project" value="UniProtKB-KW"/>
</dbReference>
<evidence type="ECO:0000256" key="2">
    <source>
        <dbReference type="ARBA" id="ARBA00022485"/>
    </source>
</evidence>
<dbReference type="EMBL" id="FZOJ01000004">
    <property type="protein sequence ID" value="SNS09673.1"/>
    <property type="molecule type" value="Genomic_DNA"/>
</dbReference>
<feature type="domain" description="Biotin and thiamin synthesis-associated" evidence="7">
    <location>
        <begin position="269"/>
        <end position="376"/>
    </location>
</feature>
<dbReference type="GO" id="GO:0044272">
    <property type="term" value="P:sulfur compound biosynthetic process"/>
    <property type="evidence" value="ECO:0007669"/>
    <property type="project" value="UniProtKB-ARBA"/>
</dbReference>
<proteinExistence type="predicted"/>
<evidence type="ECO:0000256" key="4">
    <source>
        <dbReference type="ARBA" id="ARBA00022723"/>
    </source>
</evidence>
<dbReference type="InterPro" id="IPR010722">
    <property type="entry name" value="BATS_dom"/>
</dbReference>
<name>A0A239BRB0_9FIRM</name>
<dbReference type="SFLD" id="SFLDF00319">
    <property type="entry name" value="Fe_hydrogenase_maturase_(HydG"/>
    <property type="match status" value="1"/>
</dbReference>
<dbReference type="RefSeq" id="WP_089281841.1">
    <property type="nucleotide sequence ID" value="NZ_FZOJ01000004.1"/>
</dbReference>
<keyword evidence="9" id="KW-1185">Reference proteome</keyword>
<dbReference type="Pfam" id="PF04055">
    <property type="entry name" value="Radical_SAM"/>
    <property type="match status" value="1"/>
</dbReference>
<dbReference type="AlphaFoldDB" id="A0A239BRB0"/>
<evidence type="ECO:0000256" key="5">
    <source>
        <dbReference type="ARBA" id="ARBA00023004"/>
    </source>
</evidence>
<evidence type="ECO:0000259" key="7">
    <source>
        <dbReference type="SMART" id="SM00876"/>
    </source>
</evidence>
<keyword evidence="6" id="KW-0411">Iron-sulfur</keyword>
<sequence length="465" mass="52491">MNNRQKADFIKDEIIDSLLKAGGGKTIDEIKKIITKGKSGLGLTLEEVAALLEITEPQLEEELYQAAAQVKEDIYGRRIVIFAPLYVSNYCVNSCLYCGYKCSNEIERKRLTPDEIAKEIEIVVGMGHKRIALEAGEDPINCSIDYITDTMQHIYSQKFDKGEIRRINVNIAATTVSDYRKLKAAGVGTYILFQETYHQETYRRIHPSGPKGDYHYHTTAMDRAMAGGIDDVGIGALFGLYDYKYEVMGLMLHTKHLEDTFGVGPHTISVPRIRPANDVKLKDYPYLVSDNDFKRIVAILRLAVPYTGIILSTREEPSFREEVIKLGVSQISAGSCTGVAGYKAFVEGKSNPQFEVADHRSPNEIIKSLCEQNYLPSYCTACYRTGRTGDRFMEFAKSKEIHNLCYPNAILTFKEYLEDYGDESLQEIGTKTIETNLKNIPNHSIKHKTIEKLKQIEAGERDLFL</sequence>
<dbReference type="InterPro" id="IPR024007">
    <property type="entry name" value="FeFe-hyd_mat_HydG"/>
</dbReference>
<keyword evidence="3" id="KW-0949">S-adenosyl-L-methionine</keyword>
<dbReference type="Gene3D" id="3.20.20.70">
    <property type="entry name" value="Aldolase class I"/>
    <property type="match status" value="1"/>
</dbReference>
<comment type="cofactor">
    <cofactor evidence="1">
        <name>[4Fe-4S] cluster</name>
        <dbReference type="ChEBI" id="CHEBI:49883"/>
    </cofactor>
</comment>
<protein>
    <submittedName>
        <fullName evidence="8">2-iminoacetate synthase</fullName>
    </submittedName>
</protein>
<dbReference type="GO" id="GO:0042364">
    <property type="term" value="P:water-soluble vitamin biosynthetic process"/>
    <property type="evidence" value="ECO:0007669"/>
    <property type="project" value="UniProtKB-ARBA"/>
</dbReference>
<dbReference type="Pfam" id="PF06968">
    <property type="entry name" value="BATS"/>
    <property type="match status" value="1"/>
</dbReference>
<dbReference type="SMART" id="SM00876">
    <property type="entry name" value="BATS"/>
    <property type="match status" value="1"/>
</dbReference>
<dbReference type="OrthoDB" id="9801120at2"/>
<evidence type="ECO:0000313" key="8">
    <source>
        <dbReference type="EMBL" id="SNS09673.1"/>
    </source>
</evidence>